<evidence type="ECO:0000313" key="2">
    <source>
        <dbReference type="Proteomes" id="UP001057402"/>
    </source>
</evidence>
<gene>
    <name evidence="1" type="ORF">MLD38_016895</name>
</gene>
<name>A0ACB9QNX7_9MYRT</name>
<dbReference type="Proteomes" id="UP001057402">
    <property type="component" value="Chromosome 5"/>
</dbReference>
<reference evidence="2" key="1">
    <citation type="journal article" date="2023" name="Front. Plant Sci.">
        <title>Chromosomal-level genome assembly of Melastoma candidum provides insights into trichome evolution.</title>
        <authorList>
            <person name="Zhong Y."/>
            <person name="Wu W."/>
            <person name="Sun C."/>
            <person name="Zou P."/>
            <person name="Liu Y."/>
            <person name="Dai S."/>
            <person name="Zhou R."/>
        </authorList>
    </citation>
    <scope>NUCLEOTIDE SEQUENCE [LARGE SCALE GENOMIC DNA]</scope>
</reference>
<dbReference type="EMBL" id="CM042884">
    <property type="protein sequence ID" value="KAI4368325.1"/>
    <property type="molecule type" value="Genomic_DNA"/>
</dbReference>
<organism evidence="1 2">
    <name type="scientific">Melastoma candidum</name>
    <dbReference type="NCBI Taxonomy" id="119954"/>
    <lineage>
        <taxon>Eukaryota</taxon>
        <taxon>Viridiplantae</taxon>
        <taxon>Streptophyta</taxon>
        <taxon>Embryophyta</taxon>
        <taxon>Tracheophyta</taxon>
        <taxon>Spermatophyta</taxon>
        <taxon>Magnoliopsida</taxon>
        <taxon>eudicotyledons</taxon>
        <taxon>Gunneridae</taxon>
        <taxon>Pentapetalae</taxon>
        <taxon>rosids</taxon>
        <taxon>malvids</taxon>
        <taxon>Myrtales</taxon>
        <taxon>Melastomataceae</taxon>
        <taxon>Melastomatoideae</taxon>
        <taxon>Melastomateae</taxon>
        <taxon>Melastoma</taxon>
    </lineage>
</organism>
<accession>A0ACB9QNX7</accession>
<comment type="caution">
    <text evidence="1">The sequence shown here is derived from an EMBL/GenBank/DDBJ whole genome shotgun (WGS) entry which is preliminary data.</text>
</comment>
<keyword evidence="2" id="KW-1185">Reference proteome</keyword>
<proteinExistence type="predicted"/>
<sequence>MRGQFAISDIVKHSPTVGDFRCSSTWIGSDGGVALSEALEGCFNMRKLDLRDNMFGWGEILGTGCGSETWIQAAEHQRDFISEDGVDDVKETFKKCPEMLASLEENDPEGGDDEESKEEEGDDQDDHDLESKLKNLEVGEDD</sequence>
<protein>
    <submittedName>
        <fullName evidence="1">Uncharacterized protein</fullName>
    </submittedName>
</protein>
<evidence type="ECO:0000313" key="1">
    <source>
        <dbReference type="EMBL" id="KAI4368325.1"/>
    </source>
</evidence>